<dbReference type="SUPFAM" id="SSF53850">
    <property type="entry name" value="Periplasmic binding protein-like II"/>
    <property type="match status" value="1"/>
</dbReference>
<keyword evidence="3" id="KW-0813">Transport</keyword>
<comment type="similarity">
    <text evidence="2">Belongs to the bacterial solute-binding protein 1 family.</text>
</comment>
<evidence type="ECO:0000256" key="5">
    <source>
        <dbReference type="SAM" id="SignalP"/>
    </source>
</evidence>
<evidence type="ECO:0000313" key="6">
    <source>
        <dbReference type="EMBL" id="MFB9751441.1"/>
    </source>
</evidence>
<dbReference type="PANTHER" id="PTHR43649:SF31">
    <property type="entry name" value="SN-GLYCEROL-3-PHOSPHATE-BINDING PERIPLASMIC PROTEIN UGPB"/>
    <property type="match status" value="1"/>
</dbReference>
<keyword evidence="7" id="KW-1185">Reference proteome</keyword>
<protein>
    <submittedName>
        <fullName evidence="6">ABC transporter substrate-binding protein</fullName>
    </submittedName>
</protein>
<evidence type="ECO:0000313" key="7">
    <source>
        <dbReference type="Proteomes" id="UP001589619"/>
    </source>
</evidence>
<dbReference type="EMBL" id="JBHMAG010000007">
    <property type="protein sequence ID" value="MFB9751441.1"/>
    <property type="molecule type" value="Genomic_DNA"/>
</dbReference>
<comment type="caution">
    <text evidence="6">The sequence shown here is derived from an EMBL/GenBank/DDBJ whole genome shotgun (WGS) entry which is preliminary data.</text>
</comment>
<dbReference type="Proteomes" id="UP001589619">
    <property type="component" value="Unassembled WGS sequence"/>
</dbReference>
<dbReference type="PROSITE" id="PS51257">
    <property type="entry name" value="PROKAR_LIPOPROTEIN"/>
    <property type="match status" value="1"/>
</dbReference>
<dbReference type="RefSeq" id="WP_344911944.1">
    <property type="nucleotide sequence ID" value="NZ_BAAAYO010000010.1"/>
</dbReference>
<evidence type="ECO:0000256" key="2">
    <source>
        <dbReference type="ARBA" id="ARBA00008520"/>
    </source>
</evidence>
<accession>A0ABV5VT42</accession>
<dbReference type="Gene3D" id="3.40.190.10">
    <property type="entry name" value="Periplasmic binding protein-like II"/>
    <property type="match status" value="1"/>
</dbReference>
<name>A0ABV5VT42_9BACL</name>
<comment type="subcellular location">
    <subcellularLocation>
        <location evidence="1">Cell envelope</location>
    </subcellularLocation>
</comment>
<feature type="signal peptide" evidence="5">
    <location>
        <begin position="1"/>
        <end position="21"/>
    </location>
</feature>
<dbReference type="Pfam" id="PF01547">
    <property type="entry name" value="SBP_bac_1"/>
    <property type="match status" value="1"/>
</dbReference>
<reference evidence="6 7" key="1">
    <citation type="submission" date="2024-09" db="EMBL/GenBank/DDBJ databases">
        <authorList>
            <person name="Sun Q."/>
            <person name="Mori K."/>
        </authorList>
    </citation>
    <scope>NUCLEOTIDE SEQUENCE [LARGE SCALE GENOMIC DNA]</scope>
    <source>
        <strain evidence="6 7">JCM 12520</strain>
    </source>
</reference>
<feature type="chain" id="PRO_5047027123" evidence="5">
    <location>
        <begin position="22"/>
        <end position="446"/>
    </location>
</feature>
<dbReference type="InterPro" id="IPR050490">
    <property type="entry name" value="Bact_solute-bd_prot1"/>
</dbReference>
<dbReference type="PANTHER" id="PTHR43649">
    <property type="entry name" value="ARABINOSE-BINDING PROTEIN-RELATED"/>
    <property type="match status" value="1"/>
</dbReference>
<evidence type="ECO:0000256" key="3">
    <source>
        <dbReference type="ARBA" id="ARBA00022448"/>
    </source>
</evidence>
<organism evidence="6 7">
    <name type="scientific">Paenibacillus hodogayensis</name>
    <dbReference type="NCBI Taxonomy" id="279208"/>
    <lineage>
        <taxon>Bacteria</taxon>
        <taxon>Bacillati</taxon>
        <taxon>Bacillota</taxon>
        <taxon>Bacilli</taxon>
        <taxon>Bacillales</taxon>
        <taxon>Paenibacillaceae</taxon>
        <taxon>Paenibacillus</taxon>
    </lineage>
</organism>
<sequence>MMKRSGWLTIVACSCVSLLSAACSSGSGNGNPDAAKPGEAVNQEEAAELTFYGNSTQSQQYFNTYYGDAIRKKFPNYTIHYLQLDAAVKATTLPELVATKTTIDIYYATIGNFESALQTYDLQVDMTDLIKKHGIDTNRFEPTLIDAMKINTGGLLYGIPIQSNVQALYYNKDLFDKFGVPYPKDGMTWDEAAEISGKLTRFADGKQYYGFSATFGHTIRSNQFSLARADPKTETPTIAADPKWKTFYETIFGKMMPGEAYKQRFLQNSTLDGINGFIKDQEVGMLNFFAQLYLTNPEELKAMNWDLVSMPTFRELPGIGSQSYPMYFGVTKLAKNPDAAAKVLKYMASEEFQVSLARKGWMSSLNTEKVRKEYGQDTPFKEKNFAALFINKPAVIPAAPIYDPALVSQYQAAAQSLIKGTTDINTVFRNAEEAGSKAIKAAQQAK</sequence>
<keyword evidence="4 5" id="KW-0732">Signal</keyword>
<proteinExistence type="inferred from homology"/>
<dbReference type="InterPro" id="IPR006059">
    <property type="entry name" value="SBP"/>
</dbReference>
<gene>
    <name evidence="6" type="ORF">ACFFNY_07660</name>
</gene>
<evidence type="ECO:0000256" key="1">
    <source>
        <dbReference type="ARBA" id="ARBA00004196"/>
    </source>
</evidence>
<evidence type="ECO:0000256" key="4">
    <source>
        <dbReference type="ARBA" id="ARBA00022729"/>
    </source>
</evidence>